<organism evidence="1 2">
    <name type="scientific">Candidatus Methanogaster sp</name>
    <dbReference type="NCBI Taxonomy" id="3386292"/>
    <lineage>
        <taxon>Archaea</taxon>
        <taxon>Methanobacteriati</taxon>
        <taxon>Methanobacteriota</taxon>
        <taxon>Stenosarchaea group</taxon>
        <taxon>Methanomicrobia</taxon>
        <taxon>Methanosarcinales</taxon>
        <taxon>ANME-2 cluster</taxon>
        <taxon>Candidatus Methanogasteraceae</taxon>
        <taxon>Candidatus Methanogaster</taxon>
    </lineage>
</organism>
<dbReference type="Proteomes" id="UP000248329">
    <property type="component" value="Unassembled WGS sequence"/>
</dbReference>
<gene>
    <name evidence="1" type="ORF">C4B59_08330</name>
</gene>
<comment type="caution">
    <text evidence="1">The sequence shown here is derived from an EMBL/GenBank/DDBJ whole genome shotgun (WGS) entry which is preliminary data.</text>
</comment>
<reference evidence="1" key="1">
    <citation type="submission" date="2018-01" db="EMBL/GenBank/DDBJ databases">
        <authorList>
            <person name="Krukenberg V."/>
        </authorList>
    </citation>
    <scope>NUCLEOTIDE SEQUENCE</scope>
    <source>
        <strain evidence="1">E20ANME2</strain>
    </source>
</reference>
<proteinExistence type="predicted"/>
<dbReference type="EMBL" id="PQXF01000013">
    <property type="protein sequence ID" value="PXF60666.1"/>
    <property type="molecule type" value="Genomic_DNA"/>
</dbReference>
<protein>
    <submittedName>
        <fullName evidence="1">Uncharacterized protein</fullName>
    </submittedName>
</protein>
<evidence type="ECO:0000313" key="2">
    <source>
        <dbReference type="Proteomes" id="UP000248329"/>
    </source>
</evidence>
<name>A0AC61L2P7_9EURY</name>
<accession>A0AC61L2P7</accession>
<evidence type="ECO:0000313" key="1">
    <source>
        <dbReference type="EMBL" id="PXF60666.1"/>
    </source>
</evidence>
<sequence length="72" mass="8372">MLTRFKAALPKEAVYSVLINRLFQEYPKGFYVHLPKESGITNKKRIAKYVAGYIRHPAVANTTIRTDMMEKR</sequence>